<feature type="compositionally biased region" description="Basic and acidic residues" evidence="1">
    <location>
        <begin position="14"/>
        <end position="27"/>
    </location>
</feature>
<proteinExistence type="predicted"/>
<dbReference type="EMBL" id="CP108110">
    <property type="protein sequence ID" value="WUQ88425.1"/>
    <property type="molecule type" value="Genomic_DNA"/>
</dbReference>
<keyword evidence="3" id="KW-1185">Reference proteome</keyword>
<protein>
    <submittedName>
        <fullName evidence="2">Uncharacterized protein</fullName>
    </submittedName>
</protein>
<dbReference type="Proteomes" id="UP001432222">
    <property type="component" value="Chromosome"/>
</dbReference>
<gene>
    <name evidence="2" type="ORF">OHA16_38760</name>
</gene>
<accession>A0ABZ1UDJ0</accession>
<reference evidence="2" key="1">
    <citation type="submission" date="2022-10" db="EMBL/GenBank/DDBJ databases">
        <title>The complete genomes of actinobacterial strains from the NBC collection.</title>
        <authorList>
            <person name="Joergensen T.S."/>
            <person name="Alvarez Arevalo M."/>
            <person name="Sterndorff E.B."/>
            <person name="Faurdal D."/>
            <person name="Vuksanovic O."/>
            <person name="Mourched A.-S."/>
            <person name="Charusanti P."/>
            <person name="Shaw S."/>
            <person name="Blin K."/>
            <person name="Weber T."/>
        </authorList>
    </citation>
    <scope>NUCLEOTIDE SEQUENCE</scope>
    <source>
        <strain evidence="2">NBC_00222</strain>
    </source>
</reference>
<evidence type="ECO:0000313" key="2">
    <source>
        <dbReference type="EMBL" id="WUQ88425.1"/>
    </source>
</evidence>
<feature type="region of interest" description="Disordered" evidence="1">
    <location>
        <begin position="1"/>
        <end position="67"/>
    </location>
</feature>
<sequence length="67" mass="7240">MAEKLSRAWTADEAAEHRRSRGPDRTGEAVPMDRTAEVSSGEDHRPGVESDYAGDDGRGDDPTPQEG</sequence>
<dbReference type="RefSeq" id="WP_328958972.1">
    <property type="nucleotide sequence ID" value="NZ_CP108110.1"/>
</dbReference>
<evidence type="ECO:0000313" key="3">
    <source>
        <dbReference type="Proteomes" id="UP001432222"/>
    </source>
</evidence>
<organism evidence="2 3">
    <name type="scientific">Kitasatospora purpeofusca</name>
    <dbReference type="NCBI Taxonomy" id="67352"/>
    <lineage>
        <taxon>Bacteria</taxon>
        <taxon>Bacillati</taxon>
        <taxon>Actinomycetota</taxon>
        <taxon>Actinomycetes</taxon>
        <taxon>Kitasatosporales</taxon>
        <taxon>Streptomycetaceae</taxon>
        <taxon>Kitasatospora</taxon>
    </lineage>
</organism>
<evidence type="ECO:0000256" key="1">
    <source>
        <dbReference type="SAM" id="MobiDB-lite"/>
    </source>
</evidence>
<name>A0ABZ1UDJ0_9ACTN</name>